<dbReference type="EC" id="2.7.7.7" evidence="1"/>
<dbReference type="PANTHER" id="PTHR10670:SF0">
    <property type="entry name" value="DNA POLYMERASE EPSILON CATALYTIC SUBUNIT A"/>
    <property type="match status" value="1"/>
</dbReference>
<keyword evidence="1" id="KW-0238">DNA-binding</keyword>
<dbReference type="InterPro" id="IPR006133">
    <property type="entry name" value="DNA-dir_DNA_pol_B_exonuc"/>
</dbReference>
<keyword evidence="1" id="KW-0235">DNA replication</keyword>
<keyword evidence="1" id="KW-0863">Zinc-finger</keyword>
<dbReference type="AlphaFoldDB" id="A0A835GX32"/>
<dbReference type="InterPro" id="IPR029703">
    <property type="entry name" value="POL2"/>
</dbReference>
<dbReference type="Gene3D" id="3.30.342.10">
    <property type="entry name" value="DNA Polymerase, chain B, domain 1"/>
    <property type="match status" value="1"/>
</dbReference>
<keyword evidence="1" id="KW-0239">DNA-directed DNA polymerase</keyword>
<dbReference type="GO" id="GO:0008270">
    <property type="term" value="F:zinc ion binding"/>
    <property type="evidence" value="ECO:0007669"/>
    <property type="project" value="UniProtKB-KW"/>
</dbReference>
<keyword evidence="1" id="KW-0004">4Fe-4S</keyword>
<sequence length="83" mass="9759">MMNYSNQRHQDFIECIVDLREYDVPFHVHFAIDNEKRTDLLQCAEVHVCAFDIETTKLPLKFPDAEIDSIMMISYMVDGQGYL</sequence>
<feature type="domain" description="DNA-directed DNA polymerase family B exonuclease" evidence="2">
    <location>
        <begin position="42"/>
        <end position="81"/>
    </location>
</feature>
<dbReference type="PANTHER" id="PTHR10670">
    <property type="entry name" value="DNA POLYMERASE EPSILON CATALYTIC SUBUNIT A"/>
    <property type="match status" value="1"/>
</dbReference>
<keyword evidence="1" id="KW-0862">Zinc</keyword>
<dbReference type="GO" id="GO:0000278">
    <property type="term" value="P:mitotic cell cycle"/>
    <property type="evidence" value="ECO:0007669"/>
    <property type="project" value="TreeGrafter"/>
</dbReference>
<comment type="catalytic activity">
    <reaction evidence="1">
        <text>DNA(n) + a 2'-deoxyribonucleoside 5'-triphosphate = DNA(n+1) + diphosphate</text>
        <dbReference type="Rhea" id="RHEA:22508"/>
        <dbReference type="Rhea" id="RHEA-COMP:17339"/>
        <dbReference type="Rhea" id="RHEA-COMP:17340"/>
        <dbReference type="ChEBI" id="CHEBI:33019"/>
        <dbReference type="ChEBI" id="CHEBI:61560"/>
        <dbReference type="ChEBI" id="CHEBI:173112"/>
        <dbReference type="EC" id="2.7.7.7"/>
    </reaction>
</comment>
<dbReference type="OrthoDB" id="10060449at2759"/>
<accession>A0A835GX32</accession>
<name>A0A835GX32_9MAGN</name>
<dbReference type="GO" id="GO:0008622">
    <property type="term" value="C:epsilon DNA polymerase complex"/>
    <property type="evidence" value="ECO:0007669"/>
    <property type="project" value="InterPro"/>
</dbReference>
<keyword evidence="1" id="KW-0539">Nucleus</keyword>
<comment type="cofactor">
    <cofactor evidence="1">
        <name>[4Fe-4S] cluster</name>
        <dbReference type="ChEBI" id="CHEBI:49883"/>
    </cofactor>
</comment>
<keyword evidence="4" id="KW-1185">Reference proteome</keyword>
<comment type="function">
    <text evidence="1">DNA polymerase II participates in chromosomal DNA replication.</text>
</comment>
<feature type="non-terminal residue" evidence="3">
    <location>
        <position position="83"/>
    </location>
</feature>
<comment type="caution">
    <text evidence="3">The sequence shown here is derived from an EMBL/GenBank/DDBJ whole genome shotgun (WGS) entry which is preliminary data.</text>
</comment>
<evidence type="ECO:0000313" key="3">
    <source>
        <dbReference type="EMBL" id="KAF9588484.1"/>
    </source>
</evidence>
<keyword evidence="1" id="KW-0479">Metal-binding</keyword>
<dbReference type="GO" id="GO:0003677">
    <property type="term" value="F:DNA binding"/>
    <property type="evidence" value="ECO:0007669"/>
    <property type="project" value="UniProtKB-KW"/>
</dbReference>
<evidence type="ECO:0000313" key="4">
    <source>
        <dbReference type="Proteomes" id="UP000631114"/>
    </source>
</evidence>
<evidence type="ECO:0000256" key="1">
    <source>
        <dbReference type="RuleBase" id="RU365029"/>
    </source>
</evidence>
<comment type="subcellular location">
    <subcellularLocation>
        <location evidence="1">Nucleus</location>
    </subcellularLocation>
</comment>
<dbReference type="Pfam" id="PF03104">
    <property type="entry name" value="DNA_pol_B_exo1"/>
    <property type="match status" value="1"/>
</dbReference>
<protein>
    <recommendedName>
        <fullName evidence="1">DNA polymerase epsilon catalytic subunit</fullName>
        <ecNumber evidence="1">2.7.7.7</ecNumber>
    </recommendedName>
</protein>
<dbReference type="Gene3D" id="3.30.420.10">
    <property type="entry name" value="Ribonuclease H-like superfamily/Ribonuclease H"/>
    <property type="match status" value="1"/>
</dbReference>
<comment type="similarity">
    <text evidence="1">Belongs to the DNA polymerase type-B family.</text>
</comment>
<keyword evidence="1" id="KW-0548">Nucleotidyltransferase</keyword>
<gene>
    <name evidence="3" type="ORF">IFM89_011644</name>
</gene>
<dbReference type="GO" id="GO:0006272">
    <property type="term" value="P:leading strand elongation"/>
    <property type="evidence" value="ECO:0007669"/>
    <property type="project" value="TreeGrafter"/>
</dbReference>
<evidence type="ECO:0000259" key="2">
    <source>
        <dbReference type="Pfam" id="PF03104"/>
    </source>
</evidence>
<organism evidence="3 4">
    <name type="scientific">Coptis chinensis</name>
    <dbReference type="NCBI Taxonomy" id="261450"/>
    <lineage>
        <taxon>Eukaryota</taxon>
        <taxon>Viridiplantae</taxon>
        <taxon>Streptophyta</taxon>
        <taxon>Embryophyta</taxon>
        <taxon>Tracheophyta</taxon>
        <taxon>Spermatophyta</taxon>
        <taxon>Magnoliopsida</taxon>
        <taxon>Ranunculales</taxon>
        <taxon>Ranunculaceae</taxon>
        <taxon>Coptidoideae</taxon>
        <taxon>Coptis</taxon>
    </lineage>
</organism>
<dbReference type="EMBL" id="JADFTS010000009">
    <property type="protein sequence ID" value="KAF9588484.1"/>
    <property type="molecule type" value="Genomic_DNA"/>
</dbReference>
<dbReference type="GO" id="GO:0006297">
    <property type="term" value="P:nucleotide-excision repair, DNA gap filling"/>
    <property type="evidence" value="ECO:0007669"/>
    <property type="project" value="TreeGrafter"/>
</dbReference>
<keyword evidence="1" id="KW-0808">Transferase</keyword>
<keyword evidence="1" id="KW-0411">Iron-sulfur</keyword>
<dbReference type="InterPro" id="IPR012337">
    <property type="entry name" value="RNaseH-like_sf"/>
</dbReference>
<dbReference type="GO" id="GO:0045004">
    <property type="term" value="P:DNA replication proofreading"/>
    <property type="evidence" value="ECO:0007669"/>
    <property type="project" value="TreeGrafter"/>
</dbReference>
<dbReference type="GO" id="GO:0051539">
    <property type="term" value="F:4 iron, 4 sulfur cluster binding"/>
    <property type="evidence" value="ECO:0007669"/>
    <property type="project" value="UniProtKB-KW"/>
</dbReference>
<dbReference type="SUPFAM" id="SSF53098">
    <property type="entry name" value="Ribonuclease H-like"/>
    <property type="match status" value="1"/>
</dbReference>
<dbReference type="GO" id="GO:0008310">
    <property type="term" value="F:single-stranded DNA 3'-5' DNA exonuclease activity"/>
    <property type="evidence" value="ECO:0007669"/>
    <property type="project" value="TreeGrafter"/>
</dbReference>
<dbReference type="InterPro" id="IPR036397">
    <property type="entry name" value="RNaseH_sf"/>
</dbReference>
<dbReference type="Proteomes" id="UP000631114">
    <property type="component" value="Unassembled WGS sequence"/>
</dbReference>
<keyword evidence="1" id="KW-0408">Iron</keyword>
<proteinExistence type="inferred from homology"/>
<dbReference type="GO" id="GO:0003887">
    <property type="term" value="F:DNA-directed DNA polymerase activity"/>
    <property type="evidence" value="ECO:0007669"/>
    <property type="project" value="UniProtKB-KW"/>
</dbReference>
<dbReference type="GO" id="GO:0006287">
    <property type="term" value="P:base-excision repair, gap-filling"/>
    <property type="evidence" value="ECO:0007669"/>
    <property type="project" value="TreeGrafter"/>
</dbReference>
<reference evidence="3 4" key="1">
    <citation type="submission" date="2020-10" db="EMBL/GenBank/DDBJ databases">
        <title>The Coptis chinensis genome and diversification of protoberbering-type alkaloids.</title>
        <authorList>
            <person name="Wang B."/>
            <person name="Shu S."/>
            <person name="Song C."/>
            <person name="Liu Y."/>
        </authorList>
    </citation>
    <scope>NUCLEOTIDE SEQUENCE [LARGE SCALE GENOMIC DNA]</scope>
    <source>
        <strain evidence="3">HL-2020</strain>
        <tissue evidence="3">Leaf</tissue>
    </source>
</reference>